<dbReference type="AlphaFoldDB" id="A0A0A9UET8"/>
<reference evidence="1" key="1">
    <citation type="submission" date="2014-09" db="EMBL/GenBank/DDBJ databases">
        <authorList>
            <person name="Magalhaes I.L.F."/>
            <person name="Oliveira U."/>
            <person name="Santos F.R."/>
            <person name="Vidigal T.H.D.A."/>
            <person name="Brescovit A.D."/>
            <person name="Santos A.J."/>
        </authorList>
    </citation>
    <scope>NUCLEOTIDE SEQUENCE</scope>
    <source>
        <tissue evidence="1">Shoot tissue taken approximately 20 cm above the soil surface</tissue>
    </source>
</reference>
<organism evidence="1">
    <name type="scientific">Arundo donax</name>
    <name type="common">Giant reed</name>
    <name type="synonym">Donax arundinaceus</name>
    <dbReference type="NCBI Taxonomy" id="35708"/>
    <lineage>
        <taxon>Eukaryota</taxon>
        <taxon>Viridiplantae</taxon>
        <taxon>Streptophyta</taxon>
        <taxon>Embryophyta</taxon>
        <taxon>Tracheophyta</taxon>
        <taxon>Spermatophyta</taxon>
        <taxon>Magnoliopsida</taxon>
        <taxon>Liliopsida</taxon>
        <taxon>Poales</taxon>
        <taxon>Poaceae</taxon>
        <taxon>PACMAD clade</taxon>
        <taxon>Arundinoideae</taxon>
        <taxon>Arundineae</taxon>
        <taxon>Arundo</taxon>
    </lineage>
</organism>
<proteinExistence type="predicted"/>
<name>A0A0A9UET8_ARUDO</name>
<protein>
    <submittedName>
        <fullName evidence="1">Uncharacterized protein</fullName>
    </submittedName>
</protein>
<evidence type="ECO:0000313" key="1">
    <source>
        <dbReference type="EMBL" id="JAD18277.1"/>
    </source>
</evidence>
<sequence>MLLIKLACHQQPHKIINASLYMYDDCLFETKEWENEAAKQRIVKHRKNMKEVFGTQECKTQETRTY</sequence>
<accession>A0A0A9UET8</accession>
<dbReference type="EMBL" id="GBRH01279618">
    <property type="protein sequence ID" value="JAD18277.1"/>
    <property type="molecule type" value="Transcribed_RNA"/>
</dbReference>
<reference evidence="1" key="2">
    <citation type="journal article" date="2015" name="Data Brief">
        <title>Shoot transcriptome of the giant reed, Arundo donax.</title>
        <authorList>
            <person name="Barrero R.A."/>
            <person name="Guerrero F.D."/>
            <person name="Moolhuijzen P."/>
            <person name="Goolsby J.A."/>
            <person name="Tidwell J."/>
            <person name="Bellgard S.E."/>
            <person name="Bellgard M.I."/>
        </authorList>
    </citation>
    <scope>NUCLEOTIDE SEQUENCE</scope>
    <source>
        <tissue evidence="1">Shoot tissue taken approximately 20 cm above the soil surface</tissue>
    </source>
</reference>